<dbReference type="Gene3D" id="3.30.70.920">
    <property type="match status" value="1"/>
</dbReference>
<feature type="domain" description="Transcription regulator AsnC/Lrp ligand binding" evidence="1">
    <location>
        <begin position="6"/>
        <end position="75"/>
    </location>
</feature>
<accession>A0A133V7W2</accession>
<evidence type="ECO:0000259" key="1">
    <source>
        <dbReference type="Pfam" id="PF01037"/>
    </source>
</evidence>
<dbReference type="SUPFAM" id="SSF54909">
    <property type="entry name" value="Dimeric alpha+beta barrel"/>
    <property type="match status" value="1"/>
</dbReference>
<proteinExistence type="predicted"/>
<name>A0A133V7W2_9EURY</name>
<sequence>MAGALILISTAIDKMKDVYGEIKAQEKIQEAQMITGPYDIMAIAEAEDITGVTDVLMEKIRDMDGIEDTVTCIFIE</sequence>
<dbReference type="EMBL" id="LHXY01000001">
    <property type="protein sequence ID" value="KXB02523.1"/>
    <property type="molecule type" value="Genomic_DNA"/>
</dbReference>
<dbReference type="Proteomes" id="UP000070035">
    <property type="component" value="Unassembled WGS sequence"/>
</dbReference>
<evidence type="ECO:0000313" key="2">
    <source>
        <dbReference type="EMBL" id="KXB02523.1"/>
    </source>
</evidence>
<evidence type="ECO:0000313" key="3">
    <source>
        <dbReference type="Proteomes" id="UP000070035"/>
    </source>
</evidence>
<gene>
    <name evidence="2" type="ORF">AKJ44_00105</name>
</gene>
<dbReference type="AlphaFoldDB" id="A0A133V7W2"/>
<dbReference type="Pfam" id="PF01037">
    <property type="entry name" value="AsnC_trans_reg"/>
    <property type="match status" value="1"/>
</dbReference>
<organism evidence="2 3">
    <name type="scientific">candidate division MSBL1 archaeon SCGC-AAA261F17</name>
    <dbReference type="NCBI Taxonomy" id="1698274"/>
    <lineage>
        <taxon>Archaea</taxon>
        <taxon>Methanobacteriati</taxon>
        <taxon>Methanobacteriota</taxon>
        <taxon>candidate division MSBL1</taxon>
    </lineage>
</organism>
<keyword evidence="3" id="KW-1185">Reference proteome</keyword>
<dbReference type="InterPro" id="IPR019887">
    <property type="entry name" value="Tscrpt_reg_AsnC/Lrp_C"/>
</dbReference>
<reference evidence="2 3" key="1">
    <citation type="journal article" date="2016" name="Sci. Rep.">
        <title>Metabolic traits of an uncultured archaeal lineage -MSBL1- from brine pools of the Red Sea.</title>
        <authorList>
            <person name="Mwirichia R."/>
            <person name="Alam I."/>
            <person name="Rashid M."/>
            <person name="Vinu M."/>
            <person name="Ba-Alawi W."/>
            <person name="Anthony Kamau A."/>
            <person name="Kamanda Ngugi D."/>
            <person name="Goker M."/>
            <person name="Klenk H.P."/>
            <person name="Bajic V."/>
            <person name="Stingl U."/>
        </authorList>
    </citation>
    <scope>NUCLEOTIDE SEQUENCE [LARGE SCALE GENOMIC DNA]</scope>
    <source>
        <strain evidence="2">SCGC-AAA261F17</strain>
    </source>
</reference>
<dbReference type="InterPro" id="IPR011008">
    <property type="entry name" value="Dimeric_a/b-barrel"/>
</dbReference>
<comment type="caution">
    <text evidence="2">The sequence shown here is derived from an EMBL/GenBank/DDBJ whole genome shotgun (WGS) entry which is preliminary data.</text>
</comment>
<protein>
    <recommendedName>
        <fullName evidence="1">Transcription regulator AsnC/Lrp ligand binding domain-containing protein</fullName>
    </recommendedName>
</protein>